<dbReference type="EMBL" id="SAUW01000018">
    <property type="protein sequence ID" value="RWR08164.1"/>
    <property type="molecule type" value="Genomic_DNA"/>
</dbReference>
<dbReference type="PANTHER" id="PTHR45947:SF15">
    <property type="entry name" value="TEICHURONIC ACID BIOSYNTHESIS GLYCOSYLTRANSFERASE TUAC-RELATED"/>
    <property type="match status" value="1"/>
</dbReference>
<comment type="caution">
    <text evidence="3">The sequence shown here is derived from an EMBL/GenBank/DDBJ whole genome shotgun (WGS) entry which is preliminary data.</text>
</comment>
<organism evidence="3 4">
    <name type="scientific">Paenirhodobacter populi</name>
    <dbReference type="NCBI Taxonomy" id="2306993"/>
    <lineage>
        <taxon>Bacteria</taxon>
        <taxon>Pseudomonadati</taxon>
        <taxon>Pseudomonadota</taxon>
        <taxon>Alphaproteobacteria</taxon>
        <taxon>Rhodobacterales</taxon>
        <taxon>Rhodobacter group</taxon>
        <taxon>Paenirhodobacter</taxon>
    </lineage>
</organism>
<dbReference type="AlphaFoldDB" id="A0A443IQ83"/>
<dbReference type="RefSeq" id="WP_128270477.1">
    <property type="nucleotide sequence ID" value="NZ_SAUW01000018.1"/>
</dbReference>
<dbReference type="InterPro" id="IPR001296">
    <property type="entry name" value="Glyco_trans_1"/>
</dbReference>
<keyword evidence="3" id="KW-0808">Transferase</keyword>
<evidence type="ECO:0000259" key="2">
    <source>
        <dbReference type="Pfam" id="PF13439"/>
    </source>
</evidence>
<accession>A0A443IQ83</accession>
<proteinExistence type="predicted"/>
<name>A0A443IQ83_9RHOB</name>
<reference evidence="3 4" key="2">
    <citation type="submission" date="2019-01" db="EMBL/GenBank/DDBJ databases">
        <authorList>
            <person name="Li Y."/>
        </authorList>
    </citation>
    <scope>NUCLEOTIDE SEQUENCE [LARGE SCALE GENOMIC DNA]</scope>
    <source>
        <strain evidence="3 4">2D-5</strain>
    </source>
</reference>
<sequence>MSETRPPIAYLTGEYPKVSHTFIQREIEALRTAGWPVLSCTIRRAAAKDVVGEAQKAEERRTFAVIPAAKKPATLIAAQVWALKTGRWGRTLKLAWKTRPPGIKAGLWQMFYFLEAAVLARHLAGQGVKHIHNHFADSSGSVTMLTAELAGIPFSMTMHGPALFYEPRWWRLDEKTARAAFVSCISHFCRSQAMYFSKPEYWDKLKIVHCGVDPARYGRADIPRGKHVIFVGRLAAVKGLPILVEAFARVQARHPDAHLSIVGDGPERKPAEARVAGLGIADAVTFHGYQSSDEVAGLLSRSDVMVLPSFAEGVPVVLMEAMASGLPVIASRVAGVQELVDDGVSGYAVPPGDLDSLVARLDALLSDPELCARMGTAGRAKVAAEFDQAAEARWLERILTGSLAGQLPSSLRSN</sequence>
<dbReference type="Pfam" id="PF13439">
    <property type="entry name" value="Glyco_transf_4"/>
    <property type="match status" value="1"/>
</dbReference>
<feature type="domain" description="Glycosyl transferase family 1" evidence="1">
    <location>
        <begin position="226"/>
        <end position="380"/>
    </location>
</feature>
<protein>
    <submittedName>
        <fullName evidence="3">Colanic acid biosynthesis glycosyltransferase WcaL</fullName>
    </submittedName>
</protein>
<dbReference type="InterPro" id="IPR028098">
    <property type="entry name" value="Glyco_trans_4-like_N"/>
</dbReference>
<dbReference type="PANTHER" id="PTHR45947">
    <property type="entry name" value="SULFOQUINOVOSYL TRANSFERASE SQD2"/>
    <property type="match status" value="1"/>
</dbReference>
<dbReference type="SUPFAM" id="SSF53756">
    <property type="entry name" value="UDP-Glycosyltransferase/glycogen phosphorylase"/>
    <property type="match status" value="1"/>
</dbReference>
<dbReference type="Proteomes" id="UP000285710">
    <property type="component" value="Unassembled WGS sequence"/>
</dbReference>
<evidence type="ECO:0000313" key="3">
    <source>
        <dbReference type="EMBL" id="RWR08164.1"/>
    </source>
</evidence>
<dbReference type="GO" id="GO:0016757">
    <property type="term" value="F:glycosyltransferase activity"/>
    <property type="evidence" value="ECO:0007669"/>
    <property type="project" value="InterPro"/>
</dbReference>
<keyword evidence="4" id="KW-1185">Reference proteome</keyword>
<evidence type="ECO:0000313" key="4">
    <source>
        <dbReference type="Proteomes" id="UP000285710"/>
    </source>
</evidence>
<dbReference type="Gene3D" id="3.40.50.2000">
    <property type="entry name" value="Glycogen Phosphorylase B"/>
    <property type="match status" value="2"/>
</dbReference>
<evidence type="ECO:0000259" key="1">
    <source>
        <dbReference type="Pfam" id="PF00534"/>
    </source>
</evidence>
<reference evidence="3 4" key="1">
    <citation type="submission" date="2019-01" db="EMBL/GenBank/DDBJ databases">
        <title>Sinorhodobacter populi sp. nov. isolated from the symptomatic bark tissue of Populus euramericana canker.</title>
        <authorList>
            <person name="Xu G."/>
        </authorList>
    </citation>
    <scope>NUCLEOTIDE SEQUENCE [LARGE SCALE GENOMIC DNA]</scope>
    <source>
        <strain evidence="3 4">2D-5</strain>
    </source>
</reference>
<dbReference type="InterPro" id="IPR050194">
    <property type="entry name" value="Glycosyltransferase_grp1"/>
</dbReference>
<dbReference type="Pfam" id="PF00534">
    <property type="entry name" value="Glycos_transf_1"/>
    <property type="match status" value="1"/>
</dbReference>
<feature type="domain" description="Glycosyltransferase subfamily 4-like N-terminal" evidence="2">
    <location>
        <begin position="112"/>
        <end position="216"/>
    </location>
</feature>
<gene>
    <name evidence="3" type="ORF">D2T33_16190</name>
</gene>